<feature type="transmembrane region" description="Helical" evidence="6">
    <location>
        <begin position="88"/>
        <end position="106"/>
    </location>
</feature>
<dbReference type="GO" id="GO:0022857">
    <property type="term" value="F:transmembrane transporter activity"/>
    <property type="evidence" value="ECO:0007669"/>
    <property type="project" value="InterPro"/>
</dbReference>
<dbReference type="InterPro" id="IPR050549">
    <property type="entry name" value="MFS_Trehalose_Transporter"/>
</dbReference>
<comment type="subcellular location">
    <subcellularLocation>
        <location evidence="1">Membrane</location>
        <topology evidence="1">Multi-pass membrane protein</topology>
    </subcellularLocation>
</comment>
<feature type="transmembrane region" description="Helical" evidence="6">
    <location>
        <begin position="528"/>
        <end position="553"/>
    </location>
</feature>
<proteinExistence type="predicted"/>
<dbReference type="PRINTS" id="PR00171">
    <property type="entry name" value="SUGRTRNSPORT"/>
</dbReference>
<feature type="transmembrane region" description="Helical" evidence="6">
    <location>
        <begin position="192"/>
        <end position="210"/>
    </location>
</feature>
<keyword evidence="4 6" id="KW-0472">Membrane</keyword>
<sequence length="648" mass="70249">MSVICVCCRNRIERTASKRWRGSVRRVASAAVYNLSCFTHGCSTGWVSGVLGSEALTGGAWLAALPCLVALPAAPFFAVLADARGRKAGAFCICVSFIISWSLAAWCGPRGVWAARVAAGAGGAGALALAPLYCAEIAPRTRGLAAMPALACSMVWTRGVLATRIAAGGGGASALALAPLYGAEIAPRTRDLAAMPALACSCGILFAYAAGGVLSAHALSLSMAVPPAVLLVSLIWLPETPSFLISVGRIQDAAKIICWFDGSDFREDLTDVIEQQEVKIRTSDCYGRREPIRRQDSDTFQPMLKRSSGLDSNSEKKREQSACRELFRHRRSRRALFSCVVVLGAAAGSGAGAVNSFAAAVLRHSTHRVPHLNLTAYNYTMYNGTAPRPLFEPSEAGSILCGAALVLGAAVATVSVDRLGRKMLLLWSCSGITCCLAILGAYCDPNLRLHSWYSHRLWPYKRTHNLKEKGLQLTENFTGINTSPEWKNYTNDISRYRVNLENNSVPGEWKVQNITNGEDIVDTAEENLWAPVALMSVVLFLYNIGLGSVPYVLISELFTINVRSLASSLLISWMWLSSFFILRYYGTIAVSVGLHGTYYICASITLLGSLYIFFIIPETKGKAQEQIDKDLDGPLLVLNRRRKDRDQR</sequence>
<organism evidence="7 8">
    <name type="scientific">Mythimna separata</name>
    <name type="common">Oriental armyworm</name>
    <name type="synonym">Pseudaletia separata</name>
    <dbReference type="NCBI Taxonomy" id="271217"/>
    <lineage>
        <taxon>Eukaryota</taxon>
        <taxon>Metazoa</taxon>
        <taxon>Ecdysozoa</taxon>
        <taxon>Arthropoda</taxon>
        <taxon>Hexapoda</taxon>
        <taxon>Insecta</taxon>
        <taxon>Pterygota</taxon>
        <taxon>Neoptera</taxon>
        <taxon>Endopterygota</taxon>
        <taxon>Lepidoptera</taxon>
        <taxon>Glossata</taxon>
        <taxon>Ditrysia</taxon>
        <taxon>Noctuoidea</taxon>
        <taxon>Noctuidae</taxon>
        <taxon>Noctuinae</taxon>
        <taxon>Hadenini</taxon>
        <taxon>Mythimna</taxon>
    </lineage>
</organism>
<evidence type="ECO:0000256" key="1">
    <source>
        <dbReference type="ARBA" id="ARBA00004141"/>
    </source>
</evidence>
<evidence type="ECO:0000256" key="5">
    <source>
        <dbReference type="ARBA" id="ARBA00023180"/>
    </source>
</evidence>
<feature type="transmembrane region" description="Helical" evidence="6">
    <location>
        <begin position="59"/>
        <end position="81"/>
    </location>
</feature>
<dbReference type="SUPFAM" id="SSF103473">
    <property type="entry name" value="MFS general substrate transporter"/>
    <property type="match status" value="2"/>
</dbReference>
<evidence type="ECO:0000256" key="2">
    <source>
        <dbReference type="ARBA" id="ARBA00022692"/>
    </source>
</evidence>
<gene>
    <name evidence="7" type="ORF">PYW07_009331</name>
</gene>
<dbReference type="AlphaFoldDB" id="A0AAD7YC13"/>
<accession>A0AAD7YC13</accession>
<dbReference type="Proteomes" id="UP001231518">
    <property type="component" value="Chromosome 23"/>
</dbReference>
<dbReference type="EMBL" id="JARGEI010000023">
    <property type="protein sequence ID" value="KAJ8709965.1"/>
    <property type="molecule type" value="Genomic_DNA"/>
</dbReference>
<feature type="transmembrane region" description="Helical" evidence="6">
    <location>
        <begin position="423"/>
        <end position="442"/>
    </location>
</feature>
<keyword evidence="8" id="KW-1185">Reference proteome</keyword>
<feature type="transmembrane region" description="Helical" evidence="6">
    <location>
        <begin position="112"/>
        <end position="134"/>
    </location>
</feature>
<dbReference type="Gene3D" id="1.20.1250.20">
    <property type="entry name" value="MFS general substrate transporter like domains"/>
    <property type="match status" value="2"/>
</dbReference>
<evidence type="ECO:0000313" key="7">
    <source>
        <dbReference type="EMBL" id="KAJ8709965.1"/>
    </source>
</evidence>
<keyword evidence="3 6" id="KW-1133">Transmembrane helix</keyword>
<evidence type="ECO:0000313" key="8">
    <source>
        <dbReference type="Proteomes" id="UP001231518"/>
    </source>
</evidence>
<feature type="transmembrane region" description="Helical" evidence="6">
    <location>
        <begin position="565"/>
        <end position="585"/>
    </location>
</feature>
<dbReference type="PANTHER" id="PTHR48021">
    <property type="match status" value="1"/>
</dbReference>
<comment type="caution">
    <text evidence="7">The sequence shown here is derived from an EMBL/GenBank/DDBJ whole genome shotgun (WGS) entry which is preliminary data.</text>
</comment>
<evidence type="ECO:0000256" key="3">
    <source>
        <dbReference type="ARBA" id="ARBA00022989"/>
    </source>
</evidence>
<evidence type="ECO:0000256" key="4">
    <source>
        <dbReference type="ARBA" id="ARBA00023136"/>
    </source>
</evidence>
<evidence type="ECO:0000256" key="6">
    <source>
        <dbReference type="SAM" id="Phobius"/>
    </source>
</evidence>
<feature type="transmembrane region" description="Helical" evidence="6">
    <location>
        <begin position="335"/>
        <end position="362"/>
    </location>
</feature>
<dbReference type="InterPro" id="IPR003663">
    <property type="entry name" value="Sugar/inositol_transpt"/>
</dbReference>
<feature type="transmembrane region" description="Helical" evidence="6">
    <location>
        <begin position="597"/>
        <end position="616"/>
    </location>
</feature>
<feature type="transmembrane region" description="Helical" evidence="6">
    <location>
        <begin position="27"/>
        <end position="47"/>
    </location>
</feature>
<keyword evidence="5" id="KW-0325">Glycoprotein</keyword>
<dbReference type="PANTHER" id="PTHR48021:SF1">
    <property type="entry name" value="GH07001P-RELATED"/>
    <property type="match status" value="1"/>
</dbReference>
<name>A0AAD7YC13_MYTSE</name>
<reference evidence="7" key="1">
    <citation type="submission" date="2023-03" db="EMBL/GenBank/DDBJ databases">
        <title>Chromosome-level genomes of two armyworms, Mythimna separata and Mythimna loreyi, provide insights into the biosynthesis and reception of sex pheromones.</title>
        <authorList>
            <person name="Zhao H."/>
        </authorList>
    </citation>
    <scope>NUCLEOTIDE SEQUENCE</scope>
    <source>
        <strain evidence="7">BeijingLab</strain>
        <tissue evidence="7">Pupa</tissue>
    </source>
</reference>
<dbReference type="Pfam" id="PF00083">
    <property type="entry name" value="Sugar_tr"/>
    <property type="match status" value="4"/>
</dbReference>
<keyword evidence="2 6" id="KW-0812">Transmembrane</keyword>
<dbReference type="InterPro" id="IPR036259">
    <property type="entry name" value="MFS_trans_sf"/>
</dbReference>
<dbReference type="GO" id="GO:0016020">
    <property type="term" value="C:membrane"/>
    <property type="evidence" value="ECO:0007669"/>
    <property type="project" value="UniProtKB-SubCell"/>
</dbReference>
<feature type="transmembrane region" description="Helical" evidence="6">
    <location>
        <begin position="396"/>
        <end position="416"/>
    </location>
</feature>
<protein>
    <submittedName>
        <fullName evidence="7">Uncharacterized protein</fullName>
    </submittedName>
</protein>
<dbReference type="InterPro" id="IPR005828">
    <property type="entry name" value="MFS_sugar_transport-like"/>
</dbReference>